<dbReference type="AlphaFoldDB" id="A0A6M4IQR6"/>
<feature type="domain" description="N-acetyltransferase" evidence="3">
    <location>
        <begin position="14"/>
        <end position="187"/>
    </location>
</feature>
<dbReference type="EMBL" id="CP053085">
    <property type="protein sequence ID" value="QJR37063.1"/>
    <property type="molecule type" value="Genomic_DNA"/>
</dbReference>
<keyword evidence="1 4" id="KW-0808">Transferase</keyword>
<sequence>MTNTTADDRPASELIIRTATVTDAEALSEFAARVFHDTFAPDNDPMDLQAYLSDAFTPEKQAAEIADAACVCLVADMGGVFAGYALLRIGARDPIASRSNVGAPSVELQRFYVGHAWHGQGIAPRLMAACVGAARTAGGATLWLGVWERNARAIRFYAKQGFTDIGSQEFRLGSDLQTDRVMSRSVVNLDDVSA</sequence>
<organism evidence="4 5">
    <name type="scientific">Gemmatimonas groenlandica</name>
    <dbReference type="NCBI Taxonomy" id="2732249"/>
    <lineage>
        <taxon>Bacteria</taxon>
        <taxon>Pseudomonadati</taxon>
        <taxon>Gemmatimonadota</taxon>
        <taxon>Gemmatimonadia</taxon>
        <taxon>Gemmatimonadales</taxon>
        <taxon>Gemmatimonadaceae</taxon>
        <taxon>Gemmatimonas</taxon>
    </lineage>
</organism>
<protein>
    <submittedName>
        <fullName evidence="4">GNAT family N-acetyltransferase</fullName>
    </submittedName>
</protein>
<dbReference type="CDD" id="cd04301">
    <property type="entry name" value="NAT_SF"/>
    <property type="match status" value="1"/>
</dbReference>
<dbReference type="InterPro" id="IPR000182">
    <property type="entry name" value="GNAT_dom"/>
</dbReference>
<evidence type="ECO:0000259" key="3">
    <source>
        <dbReference type="PROSITE" id="PS51186"/>
    </source>
</evidence>
<accession>A0A6M4IQR6</accession>
<keyword evidence="2" id="KW-0012">Acyltransferase</keyword>
<dbReference type="SUPFAM" id="SSF55729">
    <property type="entry name" value="Acyl-CoA N-acyltransferases (Nat)"/>
    <property type="match status" value="1"/>
</dbReference>
<gene>
    <name evidence="4" type="ORF">HKW67_16835</name>
</gene>
<dbReference type="Gene3D" id="3.40.630.30">
    <property type="match status" value="1"/>
</dbReference>
<dbReference type="KEGG" id="ggr:HKW67_16835"/>
<evidence type="ECO:0000256" key="2">
    <source>
        <dbReference type="ARBA" id="ARBA00023315"/>
    </source>
</evidence>
<dbReference type="InterPro" id="IPR016181">
    <property type="entry name" value="Acyl_CoA_acyltransferase"/>
</dbReference>
<dbReference type="InterPro" id="IPR050832">
    <property type="entry name" value="Bact_Acetyltransf"/>
</dbReference>
<dbReference type="PROSITE" id="PS51186">
    <property type="entry name" value="GNAT"/>
    <property type="match status" value="1"/>
</dbReference>
<keyword evidence="5" id="KW-1185">Reference proteome</keyword>
<dbReference type="GO" id="GO:0016747">
    <property type="term" value="F:acyltransferase activity, transferring groups other than amino-acyl groups"/>
    <property type="evidence" value="ECO:0007669"/>
    <property type="project" value="InterPro"/>
</dbReference>
<evidence type="ECO:0000313" key="5">
    <source>
        <dbReference type="Proteomes" id="UP000500938"/>
    </source>
</evidence>
<name>A0A6M4IQR6_9BACT</name>
<evidence type="ECO:0000256" key="1">
    <source>
        <dbReference type="ARBA" id="ARBA00022679"/>
    </source>
</evidence>
<reference evidence="4 5" key="1">
    <citation type="submission" date="2020-05" db="EMBL/GenBank/DDBJ databases">
        <title>Complete genome sequence of Gemmatimonas greenlandica TET16.</title>
        <authorList>
            <person name="Zeng Y."/>
        </authorList>
    </citation>
    <scope>NUCLEOTIDE SEQUENCE [LARGE SCALE GENOMIC DNA]</scope>
    <source>
        <strain evidence="4 5">TET16</strain>
    </source>
</reference>
<dbReference type="Proteomes" id="UP000500938">
    <property type="component" value="Chromosome"/>
</dbReference>
<dbReference type="Pfam" id="PF00583">
    <property type="entry name" value="Acetyltransf_1"/>
    <property type="match status" value="1"/>
</dbReference>
<dbReference type="PANTHER" id="PTHR43877">
    <property type="entry name" value="AMINOALKYLPHOSPHONATE N-ACETYLTRANSFERASE-RELATED-RELATED"/>
    <property type="match status" value="1"/>
</dbReference>
<proteinExistence type="predicted"/>
<dbReference type="RefSeq" id="WP_171226496.1">
    <property type="nucleotide sequence ID" value="NZ_CP053085.1"/>
</dbReference>
<evidence type="ECO:0000313" key="4">
    <source>
        <dbReference type="EMBL" id="QJR37063.1"/>
    </source>
</evidence>